<proteinExistence type="predicted"/>
<reference evidence="1 2" key="2">
    <citation type="journal article" date="2012" name="PLoS Pathog.">
        <title>Diverse lifestyles and strategies of plant pathogenesis encoded in the genomes of eighteen Dothideomycetes fungi.</title>
        <authorList>
            <person name="Ohm R.A."/>
            <person name="Feau N."/>
            <person name="Henrissat B."/>
            <person name="Schoch C.L."/>
            <person name="Horwitz B.A."/>
            <person name="Barry K.W."/>
            <person name="Condon B.J."/>
            <person name="Copeland A.C."/>
            <person name="Dhillon B."/>
            <person name="Glaser F."/>
            <person name="Hesse C.N."/>
            <person name="Kosti I."/>
            <person name="LaButti K."/>
            <person name="Lindquist E.A."/>
            <person name="Lucas S."/>
            <person name="Salamov A.A."/>
            <person name="Bradshaw R.E."/>
            <person name="Ciuffetti L."/>
            <person name="Hamelin R.C."/>
            <person name="Kema G.H.J."/>
            <person name="Lawrence C."/>
            <person name="Scott J.A."/>
            <person name="Spatafora J.W."/>
            <person name="Turgeon B.G."/>
            <person name="de Wit P.J.G.M."/>
            <person name="Zhong S."/>
            <person name="Goodwin S.B."/>
            <person name="Grigoriev I.V."/>
        </authorList>
    </citation>
    <scope>NUCLEOTIDE SEQUENCE [LARGE SCALE GENOMIC DNA]</scope>
    <source>
        <strain evidence="2">NZE10 / CBS 128990</strain>
    </source>
</reference>
<evidence type="ECO:0000313" key="1">
    <source>
        <dbReference type="EMBL" id="EME42965.1"/>
    </source>
</evidence>
<sequence>MSCHILRLPVELLQLLGDLGRLETASLRMVCKVFDAAYLNAFCRDYLSDIHCFLLDPERLAKLKSITSKPYLARRMPRVTLTLDPLENSDMNEISTVASGKEPSSVQFFELDHETQQFRDSMYRRRDIFEHYCVREPDLDMLVSIIHDLEESHCPEIALNLDERQRYTGTLQHAHVASIFKTIMDTGCKLSGLHLGNLRALHQTAYLHDDDTIAFFHKDLKTFCLWSDEDDIQSQVKRAWAGGQQLIKPILRDAQHIEVVSVSGVGHSSRHYNGIDLDFRQTCYSHFMKWTLNANKFAALRDIDLFGVDVDTEDLHTVLFNCRNTLKLARLEYLLLTSTSKDAWSNVLKLLLAECHQLDWLKLNMLSEQSQLVIDTTPHVSYAKLYQAASSEEHLAEVLWENREAVLEGLNRNIETGLPFFKD</sequence>
<dbReference type="Proteomes" id="UP000016933">
    <property type="component" value="Unassembled WGS sequence"/>
</dbReference>
<accession>M2YM43</accession>
<dbReference type="HOGENOM" id="CLU_665681_0_0_1"/>
<dbReference type="AlphaFoldDB" id="M2YM43"/>
<dbReference type="OMA" id="MYRRRDI"/>
<dbReference type="EMBL" id="KB446540">
    <property type="protein sequence ID" value="EME42965.1"/>
    <property type="molecule type" value="Genomic_DNA"/>
</dbReference>
<gene>
    <name evidence="1" type="ORF">DOTSEDRAFT_35325</name>
</gene>
<dbReference type="OrthoDB" id="3650226at2759"/>
<reference evidence="2" key="1">
    <citation type="journal article" date="2012" name="PLoS Genet.">
        <title>The genomes of the fungal plant pathogens Cladosporium fulvum and Dothistroma septosporum reveal adaptation to different hosts and lifestyles but also signatures of common ancestry.</title>
        <authorList>
            <person name="de Wit P.J.G.M."/>
            <person name="van der Burgt A."/>
            <person name="Oekmen B."/>
            <person name="Stergiopoulos I."/>
            <person name="Abd-Elsalam K.A."/>
            <person name="Aerts A.L."/>
            <person name="Bahkali A.H."/>
            <person name="Beenen H.G."/>
            <person name="Chettri P."/>
            <person name="Cox M.P."/>
            <person name="Datema E."/>
            <person name="de Vries R.P."/>
            <person name="Dhillon B."/>
            <person name="Ganley A.R."/>
            <person name="Griffiths S.A."/>
            <person name="Guo Y."/>
            <person name="Hamelin R.C."/>
            <person name="Henrissat B."/>
            <person name="Kabir M.S."/>
            <person name="Jashni M.K."/>
            <person name="Kema G."/>
            <person name="Klaubauf S."/>
            <person name="Lapidus A."/>
            <person name="Levasseur A."/>
            <person name="Lindquist E."/>
            <person name="Mehrabi R."/>
            <person name="Ohm R.A."/>
            <person name="Owen T.J."/>
            <person name="Salamov A."/>
            <person name="Schwelm A."/>
            <person name="Schijlen E."/>
            <person name="Sun H."/>
            <person name="van den Burg H.A."/>
            <person name="van Ham R.C.H.J."/>
            <person name="Zhang S."/>
            <person name="Goodwin S.B."/>
            <person name="Grigoriev I.V."/>
            <person name="Collemare J."/>
            <person name="Bradshaw R.E."/>
        </authorList>
    </citation>
    <scope>NUCLEOTIDE SEQUENCE [LARGE SCALE GENOMIC DNA]</scope>
    <source>
        <strain evidence="2">NZE10 / CBS 128990</strain>
    </source>
</reference>
<organism evidence="1 2">
    <name type="scientific">Dothistroma septosporum (strain NZE10 / CBS 128990)</name>
    <name type="common">Red band needle blight fungus</name>
    <name type="synonym">Mycosphaerella pini</name>
    <dbReference type="NCBI Taxonomy" id="675120"/>
    <lineage>
        <taxon>Eukaryota</taxon>
        <taxon>Fungi</taxon>
        <taxon>Dikarya</taxon>
        <taxon>Ascomycota</taxon>
        <taxon>Pezizomycotina</taxon>
        <taxon>Dothideomycetes</taxon>
        <taxon>Dothideomycetidae</taxon>
        <taxon>Mycosphaerellales</taxon>
        <taxon>Mycosphaerellaceae</taxon>
        <taxon>Dothistroma</taxon>
    </lineage>
</organism>
<keyword evidence="2" id="KW-1185">Reference proteome</keyword>
<protein>
    <submittedName>
        <fullName evidence="1">Uncharacterized protein</fullName>
    </submittedName>
</protein>
<evidence type="ECO:0000313" key="2">
    <source>
        <dbReference type="Proteomes" id="UP000016933"/>
    </source>
</evidence>
<name>M2YM43_DOTSN</name>